<dbReference type="PANTHER" id="PTHR20930:SF0">
    <property type="entry name" value="PROTEIN ILRUN"/>
    <property type="match status" value="1"/>
</dbReference>
<feature type="compositionally biased region" description="Low complexity" evidence="5">
    <location>
        <begin position="505"/>
        <end position="539"/>
    </location>
</feature>
<feature type="region of interest" description="Disordered" evidence="5">
    <location>
        <begin position="499"/>
        <end position="548"/>
    </location>
</feature>
<feature type="region of interest" description="Disordered" evidence="5">
    <location>
        <begin position="408"/>
        <end position="427"/>
    </location>
</feature>
<evidence type="ECO:0000259" key="6">
    <source>
        <dbReference type="PROSITE" id="PS50135"/>
    </source>
</evidence>
<dbReference type="Gene3D" id="3.30.60.90">
    <property type="match status" value="1"/>
</dbReference>
<dbReference type="InterPro" id="IPR053793">
    <property type="entry name" value="PB1-like"/>
</dbReference>
<reference evidence="9" key="1">
    <citation type="journal article" date="2019" name="Nat. Commun.">
        <title>Expansion of phycobilisome linker gene families in mesophilic red algae.</title>
        <authorList>
            <person name="Lee J."/>
            <person name="Kim D."/>
            <person name="Bhattacharya D."/>
            <person name="Yoon H.S."/>
        </authorList>
    </citation>
    <scope>NUCLEOTIDE SEQUENCE [LARGE SCALE GENOMIC DNA]</scope>
    <source>
        <strain evidence="9">CCMP 1328</strain>
    </source>
</reference>
<dbReference type="OrthoDB" id="10262526at2759"/>
<dbReference type="AlphaFoldDB" id="A0A5J4Z6C3"/>
<dbReference type="EMBL" id="VRMN01000001">
    <property type="protein sequence ID" value="KAA8498197.1"/>
    <property type="molecule type" value="Genomic_DNA"/>
</dbReference>
<evidence type="ECO:0000256" key="4">
    <source>
        <dbReference type="PROSITE-ProRule" id="PRU00228"/>
    </source>
</evidence>
<dbReference type="SUPFAM" id="SSF54277">
    <property type="entry name" value="CAD &amp; PB1 domains"/>
    <property type="match status" value="1"/>
</dbReference>
<feature type="domain" description="PB1" evidence="7">
    <location>
        <begin position="25"/>
        <end position="117"/>
    </location>
</feature>
<feature type="region of interest" description="Disordered" evidence="5">
    <location>
        <begin position="182"/>
        <end position="211"/>
    </location>
</feature>
<comment type="caution">
    <text evidence="8">The sequence shown here is derived from an EMBL/GenBank/DDBJ whole genome shotgun (WGS) entry which is preliminary data.</text>
</comment>
<proteinExistence type="predicted"/>
<dbReference type="PROSITE" id="PS01357">
    <property type="entry name" value="ZF_ZZ_1"/>
    <property type="match status" value="1"/>
</dbReference>
<evidence type="ECO:0000256" key="5">
    <source>
        <dbReference type="SAM" id="MobiDB-lite"/>
    </source>
</evidence>
<evidence type="ECO:0000256" key="1">
    <source>
        <dbReference type="ARBA" id="ARBA00022723"/>
    </source>
</evidence>
<keyword evidence="1" id="KW-0479">Metal-binding</keyword>
<sequence>MAATVAAASVGGGSAAAGGGGVMADWDVKIEYGGEIRRAQLSTGEREDLKLEQLDGQLRSMYGADVGVATQKVFYKDDEGDLVRLTHEDELRVACALARECAPQGKRPCLRLVLTPLHAAAPAAGQKRAAADSVPAATAPAAASGMASPASYQVVGDMFDMASQFMGALPPELGALAGAFMGGGPQQEPQRLPFGPPRGPPPSFQWGRGRGGCGRGGGMRNKMRRLASETSPETVAAVIAAGMALWTAGELPKLMGMVPQLASPVRLLAQEMGKEGDDQNQNPDPHRYDEIFVDPVVAKMFEAGISEASVEKVQVAMRAVLGEKVLRSVMPWIAKKLTRMVEPDMSRLHPQVVCDRCDMAPLIGPRFRCMKCDDFDLCESCFDTFSEEQHVDGSHRKAEDFLRIERPWDPRTRDEPPRLVPDAPLNEGDMGPSVVHLKSVLVDLGLFSSEALKKWHAMRFGPALREVLLALKREHGIESESGATYDAVTRATLLSMVEAKREEASSSSRGAASSTSSAAGQGTTPTPAPTAAASSSSLPVDSQTGDNTVSMETTAAPIYLPDAPLYAFEKSDKVVALKKAMTALGLFPLANSGPLFGTALQNAVMKLKKDNGLENASDPTYDDAVRAVLERLANRREVSM</sequence>
<gene>
    <name evidence="8" type="ORF">FVE85_5782</name>
</gene>
<name>A0A5J4Z6C3_PORPP</name>
<dbReference type="CDD" id="cd05992">
    <property type="entry name" value="PB1"/>
    <property type="match status" value="1"/>
</dbReference>
<dbReference type="Proteomes" id="UP000324585">
    <property type="component" value="Unassembled WGS sequence"/>
</dbReference>
<dbReference type="PROSITE" id="PS51745">
    <property type="entry name" value="PB1"/>
    <property type="match status" value="1"/>
</dbReference>
<feature type="compositionally biased region" description="Pro residues" evidence="5">
    <location>
        <begin position="194"/>
        <end position="203"/>
    </location>
</feature>
<dbReference type="OMA" id="RIERPWD"/>
<dbReference type="GO" id="GO:0008270">
    <property type="term" value="F:zinc ion binding"/>
    <property type="evidence" value="ECO:0007669"/>
    <property type="project" value="UniProtKB-KW"/>
</dbReference>
<feature type="compositionally biased region" description="Basic and acidic residues" evidence="5">
    <location>
        <begin position="408"/>
        <end position="417"/>
    </location>
</feature>
<organism evidence="8 9">
    <name type="scientific">Porphyridium purpureum</name>
    <name type="common">Red alga</name>
    <name type="synonym">Porphyridium cruentum</name>
    <dbReference type="NCBI Taxonomy" id="35688"/>
    <lineage>
        <taxon>Eukaryota</taxon>
        <taxon>Rhodophyta</taxon>
        <taxon>Bangiophyceae</taxon>
        <taxon>Porphyridiales</taxon>
        <taxon>Porphyridiaceae</taxon>
        <taxon>Porphyridium</taxon>
    </lineage>
</organism>
<evidence type="ECO:0000313" key="8">
    <source>
        <dbReference type="EMBL" id="KAA8498197.1"/>
    </source>
</evidence>
<keyword evidence="3" id="KW-0862">Zinc</keyword>
<dbReference type="PANTHER" id="PTHR20930">
    <property type="entry name" value="OVARIAN CARCINOMA ANTIGEN CA125-RELATED"/>
    <property type="match status" value="1"/>
</dbReference>
<evidence type="ECO:0000256" key="3">
    <source>
        <dbReference type="ARBA" id="ARBA00022833"/>
    </source>
</evidence>
<dbReference type="Pfam" id="PF00564">
    <property type="entry name" value="PB1"/>
    <property type="match status" value="1"/>
</dbReference>
<evidence type="ECO:0000256" key="2">
    <source>
        <dbReference type="ARBA" id="ARBA00022771"/>
    </source>
</evidence>
<protein>
    <submittedName>
        <fullName evidence="8">E3 ubiquitin-protein ligase HERC2</fullName>
    </submittedName>
</protein>
<feature type="domain" description="ZZ-type" evidence="6">
    <location>
        <begin position="349"/>
        <end position="409"/>
    </location>
</feature>
<keyword evidence="2 4" id="KW-0863">Zinc-finger</keyword>
<dbReference type="SUPFAM" id="SSF57850">
    <property type="entry name" value="RING/U-box"/>
    <property type="match status" value="1"/>
</dbReference>
<dbReference type="InterPro" id="IPR000433">
    <property type="entry name" value="Znf_ZZ"/>
</dbReference>
<dbReference type="SMART" id="SM00291">
    <property type="entry name" value="ZnF_ZZ"/>
    <property type="match status" value="1"/>
</dbReference>
<keyword evidence="9" id="KW-1185">Reference proteome</keyword>
<evidence type="ECO:0000313" key="9">
    <source>
        <dbReference type="Proteomes" id="UP000324585"/>
    </source>
</evidence>
<dbReference type="InterPro" id="IPR000270">
    <property type="entry name" value="PB1_dom"/>
</dbReference>
<dbReference type="Pfam" id="PF00569">
    <property type="entry name" value="ZZ"/>
    <property type="match status" value="1"/>
</dbReference>
<evidence type="ECO:0000259" key="7">
    <source>
        <dbReference type="PROSITE" id="PS51745"/>
    </source>
</evidence>
<accession>A0A5J4Z6C3</accession>
<dbReference type="Gene3D" id="3.10.20.90">
    <property type="entry name" value="Phosphatidylinositol 3-kinase Catalytic Subunit, Chain A, domain 1"/>
    <property type="match status" value="1"/>
</dbReference>
<dbReference type="CDD" id="cd02338">
    <property type="entry name" value="ZZ_PCMF_like"/>
    <property type="match status" value="1"/>
</dbReference>
<dbReference type="PROSITE" id="PS50135">
    <property type="entry name" value="ZF_ZZ_2"/>
    <property type="match status" value="1"/>
</dbReference>
<dbReference type="InterPro" id="IPR043145">
    <property type="entry name" value="Znf_ZZ_sf"/>
</dbReference>
<dbReference type="SMART" id="SM00666">
    <property type="entry name" value="PB1"/>
    <property type="match status" value="1"/>
</dbReference>